<dbReference type="OrthoDB" id="9814143at2"/>
<evidence type="ECO:0000256" key="5">
    <source>
        <dbReference type="SAM" id="Phobius"/>
    </source>
</evidence>
<dbReference type="GO" id="GO:0016020">
    <property type="term" value="C:membrane"/>
    <property type="evidence" value="ECO:0007669"/>
    <property type="project" value="UniProtKB-SubCell"/>
</dbReference>
<feature type="domain" description="RDD" evidence="6">
    <location>
        <begin position="19"/>
        <end position="147"/>
    </location>
</feature>
<evidence type="ECO:0000256" key="1">
    <source>
        <dbReference type="ARBA" id="ARBA00004141"/>
    </source>
</evidence>
<dbReference type="EMBL" id="PSZM01000046">
    <property type="protein sequence ID" value="PQL90454.1"/>
    <property type="molecule type" value="Genomic_DNA"/>
</dbReference>
<evidence type="ECO:0000256" key="2">
    <source>
        <dbReference type="ARBA" id="ARBA00022692"/>
    </source>
</evidence>
<dbReference type="InterPro" id="IPR010432">
    <property type="entry name" value="RDD"/>
</dbReference>
<sequence length="243" mass="28477">MEGVHINTSQNVTIDFNLATIGNRIAARFLDWIFILIYLVIFFIIIYVLTSNDFNFEHEMLNMVLYVIMILPVVFYSLWAPYFMQGQTFGKKILKIKIVKADGAEATFGTYFIRWLLNVVDSIFYSSVGLITMASTKKRQRVADLVAHTVVITTRQQINFDQTILYNLEENYQPIFSQVLQLSDKDVQIIRTSLDFAKKNRDYELIKKLRNKIESVINEYKSEMSDVDYVDTVIKDYQYFSQQ</sequence>
<feature type="transmembrane region" description="Helical" evidence="5">
    <location>
        <begin position="29"/>
        <end position="49"/>
    </location>
</feature>
<keyword evidence="4 5" id="KW-0472">Membrane</keyword>
<keyword evidence="8" id="KW-1185">Reference proteome</keyword>
<dbReference type="Pfam" id="PF06271">
    <property type="entry name" value="RDD"/>
    <property type="match status" value="1"/>
</dbReference>
<gene>
    <name evidence="7" type="ORF">C4S77_11215</name>
</gene>
<reference evidence="7 8" key="1">
    <citation type="submission" date="2018-02" db="EMBL/GenBank/DDBJ databases">
        <title>Genome sequences of Apibacter spp., gut symbionts of Asian honey bees.</title>
        <authorList>
            <person name="Kwong W.K."/>
            <person name="Steele M.I."/>
            <person name="Moran N.A."/>
        </authorList>
    </citation>
    <scope>NUCLEOTIDE SEQUENCE [LARGE SCALE GENOMIC DNA]</scope>
    <source>
        <strain evidence="8">wkB301</strain>
    </source>
</reference>
<keyword evidence="3 5" id="KW-1133">Transmembrane helix</keyword>
<proteinExistence type="predicted"/>
<comment type="subcellular location">
    <subcellularLocation>
        <location evidence="1">Membrane</location>
        <topology evidence="1">Multi-pass membrane protein</topology>
    </subcellularLocation>
</comment>
<keyword evidence="2 5" id="KW-0812">Transmembrane</keyword>
<feature type="transmembrane region" description="Helical" evidence="5">
    <location>
        <begin position="61"/>
        <end position="79"/>
    </location>
</feature>
<evidence type="ECO:0000256" key="3">
    <source>
        <dbReference type="ARBA" id="ARBA00022989"/>
    </source>
</evidence>
<name>A0A2S8A7B8_9FLAO</name>
<dbReference type="PANTHER" id="PTHR38480:SF1">
    <property type="entry name" value="SLR0254 PROTEIN"/>
    <property type="match status" value="1"/>
</dbReference>
<evidence type="ECO:0000313" key="7">
    <source>
        <dbReference type="EMBL" id="PQL90454.1"/>
    </source>
</evidence>
<dbReference type="PANTHER" id="PTHR38480">
    <property type="entry name" value="SLR0254 PROTEIN"/>
    <property type="match status" value="1"/>
</dbReference>
<evidence type="ECO:0000259" key="6">
    <source>
        <dbReference type="Pfam" id="PF06271"/>
    </source>
</evidence>
<organism evidence="7 8">
    <name type="scientific">Apibacter adventoris</name>
    <dbReference type="NCBI Taxonomy" id="1679466"/>
    <lineage>
        <taxon>Bacteria</taxon>
        <taxon>Pseudomonadati</taxon>
        <taxon>Bacteroidota</taxon>
        <taxon>Flavobacteriia</taxon>
        <taxon>Flavobacteriales</taxon>
        <taxon>Weeksellaceae</taxon>
        <taxon>Apibacter</taxon>
    </lineage>
</organism>
<dbReference type="AlphaFoldDB" id="A0A2S8A7B8"/>
<dbReference type="Proteomes" id="UP000238042">
    <property type="component" value="Unassembled WGS sequence"/>
</dbReference>
<evidence type="ECO:0000313" key="8">
    <source>
        <dbReference type="Proteomes" id="UP000238042"/>
    </source>
</evidence>
<dbReference type="RefSeq" id="WP_105247623.1">
    <property type="nucleotide sequence ID" value="NZ_PSZM01000046.1"/>
</dbReference>
<comment type="caution">
    <text evidence="7">The sequence shown here is derived from an EMBL/GenBank/DDBJ whole genome shotgun (WGS) entry which is preliminary data.</text>
</comment>
<accession>A0A2S8A7B8</accession>
<protein>
    <submittedName>
        <fullName evidence="7">RDD family protein</fullName>
    </submittedName>
</protein>
<evidence type="ECO:0000256" key="4">
    <source>
        <dbReference type="ARBA" id="ARBA00023136"/>
    </source>
</evidence>